<dbReference type="EMBL" id="CP023697">
    <property type="protein sequence ID" value="QEV08088.1"/>
    <property type="molecule type" value="Genomic_DNA"/>
</dbReference>
<sequence length="174" mass="18308">MPEPSSLCPIAAPGDKPPVPPAPESLAYSLTLPSAPRSPAIARAATRTALKAHGLDDVTDAAVQVVGEMTACSCRLAPAAEVYVSLRYRDDALRVVLYDAHPRHTHPRLAAACDARRRAALRVLACVVKECAGDWGFGDAREPDGGTRMWAVLPRDGARGYGTGKSSEPGPASR</sequence>
<organism evidence="2 3">
    <name type="scientific">Streptomyces prasinus</name>
    <dbReference type="NCBI Taxonomy" id="67345"/>
    <lineage>
        <taxon>Bacteria</taxon>
        <taxon>Bacillati</taxon>
        <taxon>Actinomycetota</taxon>
        <taxon>Actinomycetes</taxon>
        <taxon>Kitasatosporales</taxon>
        <taxon>Streptomycetaceae</taxon>
        <taxon>Streptomyces</taxon>
    </lineage>
</organism>
<accession>A0ABX6AZ94</accession>
<protein>
    <submittedName>
        <fullName evidence="2">ATP-binding protein</fullName>
    </submittedName>
</protein>
<dbReference type="InterPro" id="IPR050267">
    <property type="entry name" value="Anti-sigma-factor_SerPK"/>
</dbReference>
<dbReference type="RefSeq" id="WP_055608953.1">
    <property type="nucleotide sequence ID" value="NZ_CP023697.1"/>
</dbReference>
<dbReference type="PANTHER" id="PTHR35526">
    <property type="entry name" value="ANTI-SIGMA-F FACTOR RSBW-RELATED"/>
    <property type="match status" value="1"/>
</dbReference>
<keyword evidence="3" id="KW-1185">Reference proteome</keyword>
<dbReference type="GeneID" id="95537349"/>
<dbReference type="InterPro" id="IPR036890">
    <property type="entry name" value="HATPase_C_sf"/>
</dbReference>
<dbReference type="Gene3D" id="3.30.565.10">
    <property type="entry name" value="Histidine kinase-like ATPase, C-terminal domain"/>
    <property type="match status" value="1"/>
</dbReference>
<dbReference type="Proteomes" id="UP000326041">
    <property type="component" value="Chromosome"/>
</dbReference>
<evidence type="ECO:0000313" key="3">
    <source>
        <dbReference type="Proteomes" id="UP000326041"/>
    </source>
</evidence>
<dbReference type="GO" id="GO:0005524">
    <property type="term" value="F:ATP binding"/>
    <property type="evidence" value="ECO:0007669"/>
    <property type="project" value="UniProtKB-KW"/>
</dbReference>
<proteinExistence type="predicted"/>
<evidence type="ECO:0000256" key="1">
    <source>
        <dbReference type="SAM" id="MobiDB-lite"/>
    </source>
</evidence>
<evidence type="ECO:0000313" key="2">
    <source>
        <dbReference type="EMBL" id="QEV08088.1"/>
    </source>
</evidence>
<reference evidence="2 3" key="1">
    <citation type="submission" date="2017-09" db="EMBL/GenBank/DDBJ databases">
        <authorList>
            <person name="Lee N."/>
            <person name="Cho B.-K."/>
        </authorList>
    </citation>
    <scope>NUCLEOTIDE SEQUENCE [LARGE SCALE GENOMIC DNA]</scope>
    <source>
        <strain evidence="2 3">ATCC 13879</strain>
    </source>
</reference>
<keyword evidence="2" id="KW-0067">ATP-binding</keyword>
<dbReference type="PANTHER" id="PTHR35526:SF3">
    <property type="entry name" value="ANTI-SIGMA-F FACTOR RSBW"/>
    <property type="match status" value="1"/>
</dbReference>
<feature type="region of interest" description="Disordered" evidence="1">
    <location>
        <begin position="1"/>
        <end position="22"/>
    </location>
</feature>
<gene>
    <name evidence="2" type="ORF">CP972_22830</name>
</gene>
<keyword evidence="2" id="KW-0547">Nucleotide-binding</keyword>
<name>A0ABX6AZ94_9ACTN</name>
<feature type="region of interest" description="Disordered" evidence="1">
    <location>
        <begin position="155"/>
        <end position="174"/>
    </location>
</feature>